<proteinExistence type="predicted"/>
<evidence type="ECO:0000313" key="2">
    <source>
        <dbReference type="Proteomes" id="UP000589520"/>
    </source>
</evidence>
<sequence length="79" mass="9337">MAFAASVQQMPSRDVLLTVEDVAQRLNVTKDWVWDHSSRKAPYLPVIRMSDGVLRYRLSEVDEFVSERERLSAMRRKRR</sequence>
<name>A0A7Y9PF40_9BACT</name>
<gene>
    <name evidence="1" type="ORF">HDF17_000293</name>
</gene>
<dbReference type="Proteomes" id="UP000589520">
    <property type="component" value="Unassembled WGS sequence"/>
</dbReference>
<keyword evidence="2" id="KW-1185">Reference proteome</keyword>
<evidence type="ECO:0000313" key="1">
    <source>
        <dbReference type="EMBL" id="NYF78006.1"/>
    </source>
</evidence>
<dbReference type="EMBL" id="JACCCW010000001">
    <property type="protein sequence ID" value="NYF78006.1"/>
    <property type="molecule type" value="Genomic_DNA"/>
</dbReference>
<comment type="caution">
    <text evidence="1">The sequence shown here is derived from an EMBL/GenBank/DDBJ whole genome shotgun (WGS) entry which is preliminary data.</text>
</comment>
<reference evidence="1 2" key="1">
    <citation type="submission" date="2020-07" db="EMBL/GenBank/DDBJ databases">
        <title>Genomic Encyclopedia of Type Strains, Phase IV (KMG-V): Genome sequencing to study the core and pangenomes of soil and plant-associated prokaryotes.</title>
        <authorList>
            <person name="Whitman W."/>
        </authorList>
    </citation>
    <scope>NUCLEOTIDE SEQUENCE [LARGE SCALE GENOMIC DNA]</scope>
    <source>
        <strain evidence="1 2">X4EP2</strain>
    </source>
</reference>
<accession>A0A7Y9PF40</accession>
<protein>
    <submittedName>
        <fullName evidence="1">Putative DNA-binding transcriptional regulator AlpA</fullName>
    </submittedName>
</protein>
<dbReference type="GO" id="GO:0003677">
    <property type="term" value="F:DNA binding"/>
    <property type="evidence" value="ECO:0007669"/>
    <property type="project" value="UniProtKB-KW"/>
</dbReference>
<dbReference type="AlphaFoldDB" id="A0A7Y9PF40"/>
<organism evidence="1 2">
    <name type="scientific">Granulicella arctica</name>
    <dbReference type="NCBI Taxonomy" id="940613"/>
    <lineage>
        <taxon>Bacteria</taxon>
        <taxon>Pseudomonadati</taxon>
        <taxon>Acidobacteriota</taxon>
        <taxon>Terriglobia</taxon>
        <taxon>Terriglobales</taxon>
        <taxon>Acidobacteriaceae</taxon>
        <taxon>Granulicella</taxon>
    </lineage>
</organism>
<keyword evidence="1" id="KW-0238">DNA-binding</keyword>